<dbReference type="Pfam" id="PF19890">
    <property type="entry name" value="DUF6363"/>
    <property type="match status" value="1"/>
</dbReference>
<feature type="active site" description="Nucleophile" evidence="1">
    <location>
        <position position="51"/>
    </location>
</feature>
<gene>
    <name evidence="2" type="ORF">HXL70_00800</name>
</gene>
<comment type="caution">
    <text evidence="2">The sequence shown here is derived from an EMBL/GenBank/DDBJ whole genome shotgun (WGS) entry which is preliminary data.</text>
</comment>
<proteinExistence type="predicted"/>
<comment type="caution">
    <text evidence="1">Lacks conserved residue(s) required for the propagation of feature annotation.</text>
</comment>
<keyword evidence="1" id="KW-0442">Lipid degradation</keyword>
<evidence type="ECO:0000313" key="2">
    <source>
        <dbReference type="EMBL" id="MBF1128576.1"/>
    </source>
</evidence>
<feature type="short sequence motif" description="DGA/G" evidence="1">
    <location>
        <begin position="173"/>
        <end position="175"/>
    </location>
</feature>
<dbReference type="InterPro" id="IPR016035">
    <property type="entry name" value="Acyl_Trfase/lysoPLipase"/>
</dbReference>
<evidence type="ECO:0000313" key="3">
    <source>
        <dbReference type="Proteomes" id="UP000757890"/>
    </source>
</evidence>
<dbReference type="PANTHER" id="PTHR14226:SF25">
    <property type="entry name" value="PHOSPHOESTERASE"/>
    <property type="match status" value="1"/>
</dbReference>
<dbReference type="RefSeq" id="WP_227137562.1">
    <property type="nucleotide sequence ID" value="NZ_DBEWYD010000069.1"/>
</dbReference>
<dbReference type="InterPro" id="IPR037483">
    <property type="entry name" value="YjjU-like"/>
</dbReference>
<dbReference type="PROSITE" id="PS51635">
    <property type="entry name" value="PNPLA"/>
    <property type="match status" value="1"/>
</dbReference>
<dbReference type="GO" id="GO:0016787">
    <property type="term" value="F:hydrolase activity"/>
    <property type="evidence" value="ECO:0007669"/>
    <property type="project" value="UniProtKB-UniRule"/>
</dbReference>
<dbReference type="Pfam" id="PF01734">
    <property type="entry name" value="Patatin"/>
    <property type="match status" value="1"/>
</dbReference>
<organism evidence="2 3">
    <name type="scientific">Dialister invisus</name>
    <dbReference type="NCBI Taxonomy" id="218538"/>
    <lineage>
        <taxon>Bacteria</taxon>
        <taxon>Bacillati</taxon>
        <taxon>Bacillota</taxon>
        <taxon>Negativicutes</taxon>
        <taxon>Veillonellales</taxon>
        <taxon>Veillonellaceae</taxon>
        <taxon>Dialister</taxon>
    </lineage>
</organism>
<dbReference type="Proteomes" id="UP000757890">
    <property type="component" value="Unassembled WGS sequence"/>
</dbReference>
<dbReference type="Gene3D" id="3.40.1090.10">
    <property type="entry name" value="Cytosolic phospholipase A2 catalytic domain"/>
    <property type="match status" value="1"/>
</dbReference>
<dbReference type="SUPFAM" id="SSF52151">
    <property type="entry name" value="FabD/lysophospholipase-like"/>
    <property type="match status" value="1"/>
</dbReference>
<keyword evidence="1" id="KW-0378">Hydrolase</keyword>
<dbReference type="InterPro" id="IPR002641">
    <property type="entry name" value="PNPLA_dom"/>
</dbReference>
<dbReference type="InterPro" id="IPR045943">
    <property type="entry name" value="DUF6363"/>
</dbReference>
<reference evidence="2" key="1">
    <citation type="submission" date="2020-04" db="EMBL/GenBank/DDBJ databases">
        <title>Deep metagenomics examines the oral microbiome during advanced dental caries in children, revealing novel taxa and co-occurrences with host molecules.</title>
        <authorList>
            <person name="Baker J.L."/>
            <person name="Morton J.T."/>
            <person name="Dinis M."/>
            <person name="Alvarez R."/>
            <person name="Tran N.C."/>
            <person name="Knight R."/>
            <person name="Edlund A."/>
        </authorList>
    </citation>
    <scope>NUCLEOTIDE SEQUENCE</scope>
    <source>
        <strain evidence="2">JCVI_32_bin.14</strain>
    </source>
</reference>
<dbReference type="EMBL" id="JABZMK010000001">
    <property type="protein sequence ID" value="MBF1128576.1"/>
    <property type="molecule type" value="Genomic_DNA"/>
</dbReference>
<keyword evidence="1" id="KW-0443">Lipid metabolism</keyword>
<feature type="short sequence motif" description="GXSXG" evidence="1">
    <location>
        <begin position="49"/>
        <end position="53"/>
    </location>
</feature>
<accession>A0A930B5T9</accession>
<name>A0A930B5T9_9FIRM</name>
<sequence>MTEKINSFDFYVPMDIPLVLEGGAMRGVFEAGVLDVFIEKGLRFRKVVGTSAGAMQGMCYMSGQKGRNIRINTTYCNDPRYMGIKHLLREKNYFNFKFMFGELANELDPMDMETYRASDTELYAVVTDGQTGKARYISNKSRSEEDFVKAVEASASIPVLSPPVEIDGIPYVDGGLAMPLVPFYDELPFPVKKSVYILTRPISYRKRQMPYFLRKMAEAVWGRKYPAIVDSMCTIPERYNARLEKILQMEKKGDVFIFRPENPVKVSRAERNPAKLRVLHGEGYRIGMMRFDELMRWLHG</sequence>
<dbReference type="PANTHER" id="PTHR14226">
    <property type="entry name" value="NEUROPATHY TARGET ESTERASE/SWISS CHEESE D.MELANOGASTER"/>
    <property type="match status" value="1"/>
</dbReference>
<evidence type="ECO:0000256" key="1">
    <source>
        <dbReference type="PROSITE-ProRule" id="PRU01161"/>
    </source>
</evidence>
<dbReference type="CDD" id="cd07208">
    <property type="entry name" value="Pat_hypo_Ecoli_yjju_like"/>
    <property type="match status" value="1"/>
</dbReference>
<protein>
    <submittedName>
        <fullName evidence="2">Patatin family protein</fullName>
    </submittedName>
</protein>
<feature type="active site" description="Proton acceptor" evidence="1">
    <location>
        <position position="173"/>
    </location>
</feature>
<dbReference type="GO" id="GO:0016042">
    <property type="term" value="P:lipid catabolic process"/>
    <property type="evidence" value="ECO:0007669"/>
    <property type="project" value="UniProtKB-UniRule"/>
</dbReference>
<dbReference type="InterPro" id="IPR050301">
    <property type="entry name" value="NTE"/>
</dbReference>
<dbReference type="AlphaFoldDB" id="A0A930B5T9"/>